<dbReference type="RefSeq" id="WP_324179782.1">
    <property type="nucleotide sequence ID" value="NZ_BAABAW010000007.1"/>
</dbReference>
<reference evidence="2 3" key="1">
    <citation type="journal article" date="2013" name="Int. J. Syst. Evol. Microbiol.">
        <title>Aquimarina gracilis sp. nov., isolated from the gut microflora of a mussel, Mytilus coruscus, and emended description of Aquimarina spongiae.</title>
        <authorList>
            <person name="Park S.C."/>
            <person name="Choe H.N."/>
            <person name="Baik K.S."/>
            <person name="Seong C.N."/>
        </authorList>
    </citation>
    <scope>NUCLEOTIDE SEQUENCE [LARGE SCALE GENOMIC DNA]</scope>
    <source>
        <strain evidence="2 3">PSC32</strain>
    </source>
</reference>
<dbReference type="EMBL" id="JAYKLX010000004">
    <property type="protein sequence ID" value="MEB3345751.1"/>
    <property type="molecule type" value="Genomic_DNA"/>
</dbReference>
<evidence type="ECO:0000313" key="2">
    <source>
        <dbReference type="EMBL" id="MEB3345751.1"/>
    </source>
</evidence>
<protein>
    <submittedName>
        <fullName evidence="2">Uncharacterized protein</fullName>
    </submittedName>
</protein>
<evidence type="ECO:0000256" key="1">
    <source>
        <dbReference type="SAM" id="MobiDB-lite"/>
    </source>
</evidence>
<accession>A0ABU5ZVK8</accession>
<dbReference type="Proteomes" id="UP001327027">
    <property type="component" value="Unassembled WGS sequence"/>
</dbReference>
<name>A0ABU5ZVK8_9FLAO</name>
<sequence>MDTALKHKLGTTIAIDKREVLDYFSVYINNQMEDSKNESYLCKDYSFLILQQSAIKGKVFVKFHLNFLIDASQKTMSFEGKNWFIRFCKTYNSEIQNLRTGVVMPASDGAIMSDIFTSEAFRRAKHRSQHPKDLRNKNKMNR</sequence>
<feature type="region of interest" description="Disordered" evidence="1">
    <location>
        <begin position="123"/>
        <end position="142"/>
    </location>
</feature>
<gene>
    <name evidence="2" type="ORF">U6A24_09780</name>
</gene>
<organism evidence="2 3">
    <name type="scientific">Aquimarina gracilis</name>
    <dbReference type="NCBI Taxonomy" id="874422"/>
    <lineage>
        <taxon>Bacteria</taxon>
        <taxon>Pseudomonadati</taxon>
        <taxon>Bacteroidota</taxon>
        <taxon>Flavobacteriia</taxon>
        <taxon>Flavobacteriales</taxon>
        <taxon>Flavobacteriaceae</taxon>
        <taxon>Aquimarina</taxon>
    </lineage>
</organism>
<evidence type="ECO:0000313" key="3">
    <source>
        <dbReference type="Proteomes" id="UP001327027"/>
    </source>
</evidence>
<proteinExistence type="predicted"/>
<comment type="caution">
    <text evidence="2">The sequence shown here is derived from an EMBL/GenBank/DDBJ whole genome shotgun (WGS) entry which is preliminary data.</text>
</comment>
<keyword evidence="3" id="KW-1185">Reference proteome</keyword>